<dbReference type="Gene3D" id="1.25.40.10">
    <property type="entry name" value="Tetratricopeptide repeat domain"/>
    <property type="match status" value="1"/>
</dbReference>
<name>A0A3E1NPS8_9BACT</name>
<gene>
    <name evidence="1" type="ORF">DXN05_02810</name>
</gene>
<protein>
    <recommendedName>
        <fullName evidence="3">Tetratricopeptide repeat protein</fullName>
    </recommendedName>
</protein>
<dbReference type="PANTHER" id="PTHR16214:SF3">
    <property type="entry name" value="TRANSMEMBRANE PROTEIN 260"/>
    <property type="match status" value="1"/>
</dbReference>
<dbReference type="SUPFAM" id="SSF48452">
    <property type="entry name" value="TPR-like"/>
    <property type="match status" value="1"/>
</dbReference>
<accession>A0A3E1NPS8</accession>
<proteinExistence type="predicted"/>
<keyword evidence="2" id="KW-1185">Reference proteome</keyword>
<evidence type="ECO:0000313" key="1">
    <source>
        <dbReference type="EMBL" id="RFM29923.1"/>
    </source>
</evidence>
<organism evidence="1 2">
    <name type="scientific">Deminuibacter soli</name>
    <dbReference type="NCBI Taxonomy" id="2291815"/>
    <lineage>
        <taxon>Bacteria</taxon>
        <taxon>Pseudomonadati</taxon>
        <taxon>Bacteroidota</taxon>
        <taxon>Chitinophagia</taxon>
        <taxon>Chitinophagales</taxon>
        <taxon>Chitinophagaceae</taxon>
        <taxon>Deminuibacter</taxon>
    </lineage>
</organism>
<dbReference type="AlphaFoldDB" id="A0A3E1NPS8"/>
<evidence type="ECO:0008006" key="3">
    <source>
        <dbReference type="Google" id="ProtNLM"/>
    </source>
</evidence>
<dbReference type="InterPro" id="IPR052724">
    <property type="entry name" value="GT117_domain-containing"/>
</dbReference>
<comment type="caution">
    <text evidence="1">The sequence shown here is derived from an EMBL/GenBank/DDBJ whole genome shotgun (WGS) entry which is preliminary data.</text>
</comment>
<dbReference type="PANTHER" id="PTHR16214">
    <property type="entry name" value="TRANSMEMBRANE PROTEIN 260"/>
    <property type="match status" value="1"/>
</dbReference>
<evidence type="ECO:0000313" key="2">
    <source>
        <dbReference type="Proteomes" id="UP000261284"/>
    </source>
</evidence>
<sequence length="440" mass="50106">MQAGSRNDFLPVIFCRFEGMRTVIAITLLSTLLQFHRVNAQEANTAKELEKAKAAVKGSDGEAPDYNTAGLLLEKIVAREPGNAEAWYWLGYAIDKTNAPDGEHMPHVKLALTVKASEAFEKSLLPGKDVYTGEIYIQDPHTKILAVWGTQAMYYLYNGQKDSAVWCYQQAAHKGGLNRTVMNYFRQVLDECPHNSWLFFNGDMYLYYLNSLQLAEKYRPDVDCIDLNLLNTKWYPGWMASKGLLQTSHSPVDLAAVERIKWTTTQTAIVRGHDTLISWALQPTDDKKYLSRSARLLLDLLQQNAFRKEVYFAADVPQGMSLYLDSFFQFRGLTNRLVSKTKQTDMPFVMEQLRKLDDLPETPRTYLNNHDNVQVLNNYRFAFASAALIALRNGDKATAKQLLGAVERKYPEHVLPFFATATRDWFQQLKKKVAGETSLE</sequence>
<reference evidence="1 2" key="1">
    <citation type="submission" date="2018-08" db="EMBL/GenBank/DDBJ databases">
        <title>Chitinophagaceae sp. K23C18032701, a novel bacterium isolated from forest soil.</title>
        <authorList>
            <person name="Wang C."/>
        </authorList>
    </citation>
    <scope>NUCLEOTIDE SEQUENCE [LARGE SCALE GENOMIC DNA]</scope>
    <source>
        <strain evidence="1 2">K23C18032701</strain>
    </source>
</reference>
<dbReference type="Proteomes" id="UP000261284">
    <property type="component" value="Unassembled WGS sequence"/>
</dbReference>
<dbReference type="InterPro" id="IPR011990">
    <property type="entry name" value="TPR-like_helical_dom_sf"/>
</dbReference>
<dbReference type="EMBL" id="QTJU01000001">
    <property type="protein sequence ID" value="RFM29923.1"/>
    <property type="molecule type" value="Genomic_DNA"/>
</dbReference>